<evidence type="ECO:0000313" key="2">
    <source>
        <dbReference type="EMBL" id="GAA1790713.1"/>
    </source>
</evidence>
<keyword evidence="3" id="KW-1185">Reference proteome</keyword>
<dbReference type="Pfam" id="PF01476">
    <property type="entry name" value="LysM"/>
    <property type="match status" value="2"/>
</dbReference>
<evidence type="ECO:0000313" key="3">
    <source>
        <dbReference type="Proteomes" id="UP001499938"/>
    </source>
</evidence>
<dbReference type="Proteomes" id="UP001499938">
    <property type="component" value="Unassembled WGS sequence"/>
</dbReference>
<dbReference type="PANTHER" id="PTHR33734:SF22">
    <property type="entry name" value="MEMBRANE-BOUND LYTIC MUREIN TRANSGLYCOSYLASE D"/>
    <property type="match status" value="1"/>
</dbReference>
<comment type="caution">
    <text evidence="2">The sequence shown here is derived from an EMBL/GenBank/DDBJ whole genome shotgun (WGS) entry which is preliminary data.</text>
</comment>
<dbReference type="PANTHER" id="PTHR33734">
    <property type="entry name" value="LYSM DOMAIN-CONTAINING GPI-ANCHORED PROTEIN 2"/>
    <property type="match status" value="1"/>
</dbReference>
<protein>
    <recommendedName>
        <fullName evidence="1">LysM domain-containing protein</fullName>
    </recommendedName>
</protein>
<dbReference type="Pfam" id="PF01464">
    <property type="entry name" value="SLT"/>
    <property type="match status" value="1"/>
</dbReference>
<dbReference type="InterPro" id="IPR023346">
    <property type="entry name" value="Lysozyme-like_dom_sf"/>
</dbReference>
<dbReference type="SMART" id="SM00257">
    <property type="entry name" value="LysM"/>
    <property type="match status" value="2"/>
</dbReference>
<dbReference type="Gene3D" id="1.10.530.10">
    <property type="match status" value="1"/>
</dbReference>
<gene>
    <name evidence="2" type="ORF">GCM10009811_14600</name>
</gene>
<reference evidence="2 3" key="1">
    <citation type="journal article" date="2019" name="Int. J. Syst. Evol. Microbiol.">
        <title>The Global Catalogue of Microorganisms (GCM) 10K type strain sequencing project: providing services to taxonomists for standard genome sequencing and annotation.</title>
        <authorList>
            <consortium name="The Broad Institute Genomics Platform"/>
            <consortium name="The Broad Institute Genome Sequencing Center for Infectious Disease"/>
            <person name="Wu L."/>
            <person name="Ma J."/>
        </authorList>
    </citation>
    <scope>NUCLEOTIDE SEQUENCE [LARGE SCALE GENOMIC DNA]</scope>
    <source>
        <strain evidence="2 3">JCM 15592</strain>
    </source>
</reference>
<dbReference type="SUPFAM" id="SSF53955">
    <property type="entry name" value="Lysozyme-like"/>
    <property type="match status" value="1"/>
</dbReference>
<dbReference type="CDD" id="cd00254">
    <property type="entry name" value="LT-like"/>
    <property type="match status" value="1"/>
</dbReference>
<sequence length="284" mass="30259">MAPLLTMPATPPVLFDLPALAVHSSTDQRHTVRDGETVYGLAIKYGTTTGAISRANNLSNGRLIHPGDILVIPHGDSTPAKRPARTSSGHTVRAGETLSSIAGSYGTTIAAIAKTNGIAPSRFIHPGQKLSIPGATSRVDNSFESTPKSTPIRGMASRTATRDLIASTALRYGVDPRLALAIGWQESGWQQGVTSHVGAVGTMQVMPGSGEWAGSLIGRKLNLHDIHDNVTAGVVIIKQLTKMAANRDEVIAAYYQGLGSVRERGWYADTRQYVANVTYFRSKF</sequence>
<dbReference type="SUPFAM" id="SSF54106">
    <property type="entry name" value="LysM domain"/>
    <property type="match status" value="2"/>
</dbReference>
<dbReference type="EMBL" id="BAAAPO010000023">
    <property type="protein sequence ID" value="GAA1790713.1"/>
    <property type="molecule type" value="Genomic_DNA"/>
</dbReference>
<proteinExistence type="predicted"/>
<dbReference type="InterPro" id="IPR036779">
    <property type="entry name" value="LysM_dom_sf"/>
</dbReference>
<evidence type="ECO:0000259" key="1">
    <source>
        <dbReference type="PROSITE" id="PS51782"/>
    </source>
</evidence>
<dbReference type="Gene3D" id="3.10.350.10">
    <property type="entry name" value="LysM domain"/>
    <property type="match status" value="2"/>
</dbReference>
<dbReference type="RefSeq" id="WP_344083025.1">
    <property type="nucleotide sequence ID" value="NZ_BAAAPO010000023.1"/>
</dbReference>
<dbReference type="InterPro" id="IPR018392">
    <property type="entry name" value="LysM"/>
</dbReference>
<organism evidence="2 3">
    <name type="scientific">Nostocoides veronense</name>
    <dbReference type="NCBI Taxonomy" id="330836"/>
    <lineage>
        <taxon>Bacteria</taxon>
        <taxon>Bacillati</taxon>
        <taxon>Actinomycetota</taxon>
        <taxon>Actinomycetes</taxon>
        <taxon>Micrococcales</taxon>
        <taxon>Intrasporangiaceae</taxon>
        <taxon>Nostocoides</taxon>
    </lineage>
</organism>
<accession>A0ABN2LMC1</accession>
<feature type="domain" description="LysM" evidence="1">
    <location>
        <begin position="88"/>
        <end position="132"/>
    </location>
</feature>
<feature type="domain" description="LysM" evidence="1">
    <location>
        <begin position="28"/>
        <end position="72"/>
    </location>
</feature>
<name>A0ABN2LMC1_9MICO</name>
<dbReference type="CDD" id="cd00118">
    <property type="entry name" value="LysM"/>
    <property type="match status" value="2"/>
</dbReference>
<dbReference type="PROSITE" id="PS51782">
    <property type="entry name" value="LYSM"/>
    <property type="match status" value="2"/>
</dbReference>
<dbReference type="InterPro" id="IPR008258">
    <property type="entry name" value="Transglycosylase_SLT_dom_1"/>
</dbReference>